<feature type="compositionally biased region" description="Low complexity" evidence="1">
    <location>
        <begin position="57"/>
        <end position="71"/>
    </location>
</feature>
<gene>
    <name evidence="4" type="ORF">FHU35_11816</name>
</gene>
<dbReference type="AlphaFoldDB" id="A0A561V9B7"/>
<keyword evidence="2" id="KW-0472">Membrane</keyword>
<keyword evidence="5" id="KW-1185">Reference proteome</keyword>
<sequence length="204" mass="21452">MSSPYGPPGGYPQWGQPPQGPGMQPGGVPQGYPQQEYPPQGYPQQGGYAGPPPAQPVQPVQQQPIQQPQYAHPYGYGQPQPYYQSPGGFGFPAVPPKKKRSALPWIIGGAGGLVVLAVVLVLGFVAPGFFVRSVFDAASVEKGVTQTLKGSYTIAGVGAVTCPDGEPVEVGHRFDCRVQINGADKTVTVTVKNDQGVYEVGHPK</sequence>
<feature type="transmembrane region" description="Helical" evidence="2">
    <location>
        <begin position="105"/>
        <end position="130"/>
    </location>
</feature>
<reference evidence="4 5" key="1">
    <citation type="submission" date="2019-06" db="EMBL/GenBank/DDBJ databases">
        <title>Sequencing the genomes of 1000 actinobacteria strains.</title>
        <authorList>
            <person name="Klenk H.-P."/>
        </authorList>
    </citation>
    <scope>NUCLEOTIDE SEQUENCE [LARGE SCALE GENOMIC DNA]</scope>
    <source>
        <strain evidence="4 5">DSM 46699</strain>
    </source>
</reference>
<comment type="caution">
    <text evidence="4">The sequence shown here is derived from an EMBL/GenBank/DDBJ whole genome shotgun (WGS) entry which is preliminary data.</text>
</comment>
<dbReference type="Proteomes" id="UP000316184">
    <property type="component" value="Unassembled WGS sequence"/>
</dbReference>
<dbReference type="EMBL" id="VIWX01000001">
    <property type="protein sequence ID" value="TWG08197.1"/>
    <property type="molecule type" value="Genomic_DNA"/>
</dbReference>
<organism evidence="4 5">
    <name type="scientific">Saccharopolyspora dendranthemae</name>
    <dbReference type="NCBI Taxonomy" id="1181886"/>
    <lineage>
        <taxon>Bacteria</taxon>
        <taxon>Bacillati</taxon>
        <taxon>Actinomycetota</taxon>
        <taxon>Actinomycetes</taxon>
        <taxon>Pseudonocardiales</taxon>
        <taxon>Pseudonocardiaceae</taxon>
        <taxon>Saccharopolyspora</taxon>
    </lineage>
</organism>
<dbReference type="OrthoDB" id="3405072at2"/>
<feature type="domain" description="DUF4333" evidence="3">
    <location>
        <begin position="119"/>
        <end position="196"/>
    </location>
</feature>
<evidence type="ECO:0000259" key="3">
    <source>
        <dbReference type="Pfam" id="PF14230"/>
    </source>
</evidence>
<evidence type="ECO:0000313" key="5">
    <source>
        <dbReference type="Proteomes" id="UP000316184"/>
    </source>
</evidence>
<keyword evidence="2" id="KW-0812">Transmembrane</keyword>
<name>A0A561V9B7_9PSEU</name>
<proteinExistence type="predicted"/>
<evidence type="ECO:0000313" key="4">
    <source>
        <dbReference type="EMBL" id="TWG08197.1"/>
    </source>
</evidence>
<dbReference type="InterPro" id="IPR025637">
    <property type="entry name" value="DUF4333"/>
</dbReference>
<feature type="compositionally biased region" description="Pro residues" evidence="1">
    <location>
        <begin position="1"/>
        <end position="10"/>
    </location>
</feature>
<keyword evidence="2" id="KW-1133">Transmembrane helix</keyword>
<feature type="compositionally biased region" description="Low complexity" evidence="1">
    <location>
        <begin position="30"/>
        <end position="46"/>
    </location>
</feature>
<accession>A0A561V9B7</accession>
<evidence type="ECO:0000256" key="2">
    <source>
        <dbReference type="SAM" id="Phobius"/>
    </source>
</evidence>
<feature type="region of interest" description="Disordered" evidence="1">
    <location>
        <begin position="1"/>
        <end position="71"/>
    </location>
</feature>
<protein>
    <submittedName>
        <fullName evidence="4">Uncharacterized protein DUF4333</fullName>
    </submittedName>
</protein>
<dbReference type="Pfam" id="PF14230">
    <property type="entry name" value="DUF4333"/>
    <property type="match status" value="1"/>
</dbReference>
<dbReference type="RefSeq" id="WP_145736900.1">
    <property type="nucleotide sequence ID" value="NZ_VIWX01000001.1"/>
</dbReference>
<evidence type="ECO:0000256" key="1">
    <source>
        <dbReference type="SAM" id="MobiDB-lite"/>
    </source>
</evidence>